<feature type="binding site" evidence="5">
    <location>
        <begin position="168"/>
        <end position="175"/>
    </location>
    <ligand>
        <name>ADP</name>
        <dbReference type="ChEBI" id="CHEBI:456216"/>
    </ligand>
</feature>
<gene>
    <name evidence="6" type="ORF">SAMN02910314_01250</name>
</gene>
<keyword evidence="4 5" id="KW-0418">Kinase</keyword>
<organism evidence="6 7">
    <name type="scientific">Denitrobacterium detoxificans</name>
    <dbReference type="NCBI Taxonomy" id="79604"/>
    <lineage>
        <taxon>Bacteria</taxon>
        <taxon>Bacillati</taxon>
        <taxon>Actinomycetota</taxon>
        <taxon>Coriobacteriia</taxon>
        <taxon>Eggerthellales</taxon>
        <taxon>Eggerthellaceae</taxon>
        <taxon>Denitrobacterium</taxon>
    </lineage>
</organism>
<evidence type="ECO:0000256" key="4">
    <source>
        <dbReference type="ARBA" id="ARBA00022777"/>
    </source>
</evidence>
<keyword evidence="1 5" id="KW-0723">Serine/threonine-protein kinase</keyword>
<reference evidence="7" key="1">
    <citation type="submission" date="2016-10" db="EMBL/GenBank/DDBJ databases">
        <authorList>
            <person name="Varghese N."/>
        </authorList>
    </citation>
    <scope>NUCLEOTIDE SEQUENCE [LARGE SCALE GENOMIC DNA]</scope>
    <source>
        <strain evidence="7">DSM 21843</strain>
    </source>
</reference>
<dbReference type="PANTHER" id="PTHR31756:SF3">
    <property type="entry name" value="PYRUVATE, PHOSPHATE DIKINASE REGULATORY PROTEIN 1, CHLOROPLASTIC"/>
    <property type="match status" value="1"/>
</dbReference>
<comment type="catalytic activity">
    <reaction evidence="5">
        <text>N(tele)-phospho-L-histidyl/O-phospho-L-threonyl-[pyruvate, phosphate dikinase] + phosphate + H(+) = N(tele)-phospho-L-histidyl/L-threonyl-[pyruvate, phosphate dikinase] + diphosphate</text>
        <dbReference type="Rhea" id="RHEA:43696"/>
        <dbReference type="Rhea" id="RHEA-COMP:10650"/>
        <dbReference type="Rhea" id="RHEA-COMP:10651"/>
        <dbReference type="ChEBI" id="CHEBI:15378"/>
        <dbReference type="ChEBI" id="CHEBI:30013"/>
        <dbReference type="ChEBI" id="CHEBI:33019"/>
        <dbReference type="ChEBI" id="CHEBI:43474"/>
        <dbReference type="ChEBI" id="CHEBI:61977"/>
        <dbReference type="ChEBI" id="CHEBI:83586"/>
        <dbReference type="EC" id="2.7.4.27"/>
    </reaction>
</comment>
<dbReference type="Proteomes" id="UP000182975">
    <property type="component" value="Unassembled WGS sequence"/>
</dbReference>
<accession>A0A172RXU6</accession>
<dbReference type="InterPro" id="IPR005177">
    <property type="entry name" value="Kinase-pyrophosphorylase"/>
</dbReference>
<dbReference type="GO" id="GO:0043531">
    <property type="term" value="F:ADP binding"/>
    <property type="evidence" value="ECO:0007669"/>
    <property type="project" value="UniProtKB-UniRule"/>
</dbReference>
<dbReference type="NCBIfam" id="NF003742">
    <property type="entry name" value="PRK05339.1"/>
    <property type="match status" value="1"/>
</dbReference>
<evidence type="ECO:0000256" key="3">
    <source>
        <dbReference type="ARBA" id="ARBA00022741"/>
    </source>
</evidence>
<protein>
    <recommendedName>
        <fullName evidence="5">Putative pyruvate, phosphate dikinase regulatory protein</fullName>
        <shortName evidence="5">PPDK regulatory protein</shortName>
        <ecNumber evidence="5">2.7.11.32</ecNumber>
        <ecNumber evidence="5">2.7.4.27</ecNumber>
    </recommendedName>
</protein>
<evidence type="ECO:0000256" key="5">
    <source>
        <dbReference type="HAMAP-Rule" id="MF_00921"/>
    </source>
</evidence>
<dbReference type="EMBL" id="FOEC01000007">
    <property type="protein sequence ID" value="SEO80305.1"/>
    <property type="molecule type" value="Genomic_DNA"/>
</dbReference>
<dbReference type="PATRIC" id="fig|79604.3.peg.877"/>
<dbReference type="GO" id="GO:0005524">
    <property type="term" value="F:ATP binding"/>
    <property type="evidence" value="ECO:0007669"/>
    <property type="project" value="InterPro"/>
</dbReference>
<dbReference type="OrthoDB" id="3171473at2"/>
<evidence type="ECO:0000256" key="2">
    <source>
        <dbReference type="ARBA" id="ARBA00022679"/>
    </source>
</evidence>
<name>A0A172RXU6_9ACTN</name>
<comment type="function">
    <text evidence="5">Bifunctional serine/threonine kinase and phosphorylase involved in the regulation of the pyruvate, phosphate dikinase (PPDK) by catalyzing its phosphorylation/dephosphorylation.</text>
</comment>
<dbReference type="GO" id="GO:0004674">
    <property type="term" value="F:protein serine/threonine kinase activity"/>
    <property type="evidence" value="ECO:0007669"/>
    <property type="project" value="UniProtKB-UniRule"/>
</dbReference>
<comment type="catalytic activity">
    <reaction evidence="5">
        <text>N(tele)-phospho-L-histidyl/L-threonyl-[pyruvate, phosphate dikinase] + ADP = N(tele)-phospho-L-histidyl/O-phospho-L-threonyl-[pyruvate, phosphate dikinase] + AMP + H(+)</text>
        <dbReference type="Rhea" id="RHEA:43692"/>
        <dbReference type="Rhea" id="RHEA-COMP:10650"/>
        <dbReference type="Rhea" id="RHEA-COMP:10651"/>
        <dbReference type="ChEBI" id="CHEBI:15378"/>
        <dbReference type="ChEBI" id="CHEBI:30013"/>
        <dbReference type="ChEBI" id="CHEBI:61977"/>
        <dbReference type="ChEBI" id="CHEBI:83586"/>
        <dbReference type="ChEBI" id="CHEBI:456215"/>
        <dbReference type="ChEBI" id="CHEBI:456216"/>
        <dbReference type="EC" id="2.7.11.32"/>
    </reaction>
</comment>
<keyword evidence="3 5" id="KW-0547">Nucleotide-binding</keyword>
<dbReference type="EC" id="2.7.11.32" evidence="5"/>
<dbReference type="GO" id="GO:0016776">
    <property type="term" value="F:phosphotransferase activity, phosphate group as acceptor"/>
    <property type="evidence" value="ECO:0007669"/>
    <property type="project" value="UniProtKB-UniRule"/>
</dbReference>
<dbReference type="KEGG" id="ddt:AAY81_04295"/>
<dbReference type="InterPro" id="IPR026565">
    <property type="entry name" value="PPDK_reg"/>
</dbReference>
<evidence type="ECO:0000313" key="6">
    <source>
        <dbReference type="EMBL" id="SEO80305.1"/>
    </source>
</evidence>
<dbReference type="PANTHER" id="PTHR31756">
    <property type="entry name" value="PYRUVATE, PHOSPHATE DIKINASE REGULATORY PROTEIN 1, CHLOROPLASTIC"/>
    <property type="match status" value="1"/>
</dbReference>
<dbReference type="AlphaFoldDB" id="A0A172RXU6"/>
<proteinExistence type="inferred from homology"/>
<evidence type="ECO:0000313" key="7">
    <source>
        <dbReference type="Proteomes" id="UP000182975"/>
    </source>
</evidence>
<dbReference type="RefSeq" id="WP_066661802.1">
    <property type="nucleotide sequence ID" value="NZ_CP011402.1"/>
</dbReference>
<comment type="similarity">
    <text evidence="5">Belongs to the pyruvate, phosphate/water dikinase regulatory protein family. PDRP subfamily.</text>
</comment>
<dbReference type="Pfam" id="PF03618">
    <property type="entry name" value="Kinase-PPPase"/>
    <property type="match status" value="1"/>
</dbReference>
<keyword evidence="7" id="KW-1185">Reference proteome</keyword>
<dbReference type="EC" id="2.7.4.27" evidence="5"/>
<dbReference type="STRING" id="79604.AAY81_04295"/>
<keyword evidence="2 5" id="KW-0808">Transferase</keyword>
<dbReference type="HAMAP" id="MF_00921">
    <property type="entry name" value="PDRP"/>
    <property type="match status" value="1"/>
</dbReference>
<sequence length="294" mass="33191">METIQYGAETSSIPTIHVISDSVGTTASAIARAAAAQFGETEPRVELLPNVRSFEEVRDYLLAHAEYHRELYGKPDMIVLYTIIDAQVNEKLRAFFAEYPQFAAVDLMTDAVASIKRVSGMEPILQPGELHATDERYFNRIEAMEFTIEHDDGRNPQDLTKADIVLLGVSRCGKTPISIYLSQEGYRVSNVPLDLQSTPPRQLYDVDPSRLFGLMTTSDVLVDIRRKRLGRALSVASSYAEPEQVVADLDEARALMRRLGCIVIHTEHRAVEETAQEILRFYEMRHPRSIPRPR</sequence>
<evidence type="ECO:0000256" key="1">
    <source>
        <dbReference type="ARBA" id="ARBA00022527"/>
    </source>
</evidence>